<evidence type="ECO:0000256" key="6">
    <source>
        <dbReference type="ARBA" id="ARBA00023002"/>
    </source>
</evidence>
<evidence type="ECO:0000313" key="10">
    <source>
        <dbReference type="EMBL" id="KAJ6648881.1"/>
    </source>
</evidence>
<name>A0A9Q0NEL3_9DIPT</name>
<comment type="subcellular location">
    <subcellularLocation>
        <location evidence="2">Nucleus</location>
    </subcellularLocation>
</comment>
<keyword evidence="7" id="KW-0408">Iron</keyword>
<dbReference type="Gene3D" id="2.60.120.590">
    <property type="entry name" value="Alpha-ketoglutarate-dependent dioxygenase AlkB-like"/>
    <property type="match status" value="1"/>
</dbReference>
<dbReference type="InterPro" id="IPR037151">
    <property type="entry name" value="AlkB-like_sf"/>
</dbReference>
<evidence type="ECO:0000256" key="5">
    <source>
        <dbReference type="ARBA" id="ARBA00022964"/>
    </source>
</evidence>
<accession>A0A9Q0NEL3</accession>
<dbReference type="GO" id="GO:0051213">
    <property type="term" value="F:dioxygenase activity"/>
    <property type="evidence" value="ECO:0007669"/>
    <property type="project" value="UniProtKB-KW"/>
</dbReference>
<reference evidence="10" key="1">
    <citation type="submission" date="2022-07" db="EMBL/GenBank/DDBJ databases">
        <authorList>
            <person name="Trinca V."/>
            <person name="Uliana J.V.C."/>
            <person name="Torres T.T."/>
            <person name="Ward R.J."/>
            <person name="Monesi N."/>
        </authorList>
    </citation>
    <scope>NUCLEOTIDE SEQUENCE</scope>
    <source>
        <strain evidence="10">HSMRA1968</strain>
        <tissue evidence="10">Whole embryos</tissue>
    </source>
</reference>
<sequence length="235" mass="26800">MTLYCPNTVIYIPNFITPSEEQNILTSVYNAPKPKWDQLTHRRLLNYGGVPHKNGMIAEVMPSWLQNYVDKINNLGIFDTQKANHVLVNEYLPKQGIMPHLDGPLFYPTITTISCGSHSVLEFFEANDENPEFSETLMSANESSSEQNGIKSARKIVCKLLIERRSLLILKDDMYHKYLHGIAEIDEDVISESVANLQHCSHSYKLGDKIKRETRVSLTIRHVPKTSKMKLKLGN</sequence>
<evidence type="ECO:0000259" key="9">
    <source>
        <dbReference type="PROSITE" id="PS51471"/>
    </source>
</evidence>
<comment type="caution">
    <text evidence="10">The sequence shown here is derived from an EMBL/GenBank/DDBJ whole genome shotgun (WGS) entry which is preliminary data.</text>
</comment>
<dbReference type="Proteomes" id="UP001151699">
    <property type="component" value="Chromosome A"/>
</dbReference>
<comment type="cofactor">
    <cofactor evidence="1">
        <name>Fe(2+)</name>
        <dbReference type="ChEBI" id="CHEBI:29033"/>
    </cofactor>
</comment>
<dbReference type="Pfam" id="PF13532">
    <property type="entry name" value="2OG-FeII_Oxy_2"/>
    <property type="match status" value="1"/>
</dbReference>
<keyword evidence="11" id="KW-1185">Reference proteome</keyword>
<feature type="domain" description="Fe2OG dioxygenase" evidence="9">
    <location>
        <begin position="82"/>
        <end position="224"/>
    </location>
</feature>
<dbReference type="InterPro" id="IPR027450">
    <property type="entry name" value="AlkB-like"/>
</dbReference>
<evidence type="ECO:0000256" key="8">
    <source>
        <dbReference type="ARBA" id="ARBA00023242"/>
    </source>
</evidence>
<keyword evidence="5 10" id="KW-0223">Dioxygenase</keyword>
<dbReference type="GO" id="GO:0005634">
    <property type="term" value="C:nucleus"/>
    <property type="evidence" value="ECO:0007669"/>
    <property type="project" value="UniProtKB-SubCell"/>
</dbReference>
<evidence type="ECO:0000313" key="11">
    <source>
        <dbReference type="Proteomes" id="UP001151699"/>
    </source>
</evidence>
<organism evidence="10 11">
    <name type="scientific">Pseudolycoriella hygida</name>
    <dbReference type="NCBI Taxonomy" id="35572"/>
    <lineage>
        <taxon>Eukaryota</taxon>
        <taxon>Metazoa</taxon>
        <taxon>Ecdysozoa</taxon>
        <taxon>Arthropoda</taxon>
        <taxon>Hexapoda</taxon>
        <taxon>Insecta</taxon>
        <taxon>Pterygota</taxon>
        <taxon>Neoptera</taxon>
        <taxon>Endopterygota</taxon>
        <taxon>Diptera</taxon>
        <taxon>Nematocera</taxon>
        <taxon>Sciaroidea</taxon>
        <taxon>Sciaridae</taxon>
        <taxon>Pseudolycoriella</taxon>
    </lineage>
</organism>
<dbReference type="PANTHER" id="PTHR46030">
    <property type="entry name" value="ALPHA-KETOGLUTARATE-DEPENDENT DIOXYGENASE ALKB HOMOLOG 6"/>
    <property type="match status" value="1"/>
</dbReference>
<evidence type="ECO:0000256" key="3">
    <source>
        <dbReference type="ARBA" id="ARBA00007879"/>
    </source>
</evidence>
<dbReference type="PROSITE" id="PS51471">
    <property type="entry name" value="FE2OG_OXY"/>
    <property type="match status" value="1"/>
</dbReference>
<protein>
    <submittedName>
        <fullName evidence="10">Alpha-ketoglutarate-dependent dioxygenase alkB like 6</fullName>
    </submittedName>
</protein>
<dbReference type="InterPro" id="IPR005123">
    <property type="entry name" value="Oxoglu/Fe-dep_dioxygenase_dom"/>
</dbReference>
<dbReference type="AlphaFoldDB" id="A0A9Q0NEL3"/>
<keyword evidence="6" id="KW-0560">Oxidoreductase</keyword>
<comment type="similarity">
    <text evidence="3">Belongs to the alkB family.</text>
</comment>
<evidence type="ECO:0000256" key="4">
    <source>
        <dbReference type="ARBA" id="ARBA00022723"/>
    </source>
</evidence>
<keyword evidence="4" id="KW-0479">Metal-binding</keyword>
<dbReference type="InterPro" id="IPR032862">
    <property type="entry name" value="ALKBH6"/>
</dbReference>
<dbReference type="EMBL" id="WJQU01000001">
    <property type="protein sequence ID" value="KAJ6648881.1"/>
    <property type="molecule type" value="Genomic_DNA"/>
</dbReference>
<dbReference type="SUPFAM" id="SSF51197">
    <property type="entry name" value="Clavaminate synthase-like"/>
    <property type="match status" value="1"/>
</dbReference>
<gene>
    <name evidence="10" type="primary">alkbh6</name>
    <name evidence="10" type="ORF">Bhyg_04113</name>
</gene>
<evidence type="ECO:0000256" key="7">
    <source>
        <dbReference type="ARBA" id="ARBA00023004"/>
    </source>
</evidence>
<evidence type="ECO:0000256" key="1">
    <source>
        <dbReference type="ARBA" id="ARBA00001954"/>
    </source>
</evidence>
<dbReference type="PANTHER" id="PTHR46030:SF1">
    <property type="entry name" value="ALPHA-KETOGLUTARATE-DEPENDENT DIOXYGENASE ALKB HOMOLOG 6"/>
    <property type="match status" value="1"/>
</dbReference>
<evidence type="ECO:0000256" key="2">
    <source>
        <dbReference type="ARBA" id="ARBA00004123"/>
    </source>
</evidence>
<dbReference type="OrthoDB" id="412814at2759"/>
<proteinExistence type="inferred from homology"/>
<keyword evidence="8" id="KW-0539">Nucleus</keyword>
<dbReference type="GO" id="GO:0046872">
    <property type="term" value="F:metal ion binding"/>
    <property type="evidence" value="ECO:0007669"/>
    <property type="project" value="UniProtKB-KW"/>
</dbReference>